<dbReference type="PATRIC" id="fig|993517.3.peg.2998"/>
<name>K5DGG6_RHOBT</name>
<organism evidence="1 2">
    <name type="scientific">Rhodopirellula baltica SH28</name>
    <dbReference type="NCBI Taxonomy" id="993517"/>
    <lineage>
        <taxon>Bacteria</taxon>
        <taxon>Pseudomonadati</taxon>
        <taxon>Planctomycetota</taxon>
        <taxon>Planctomycetia</taxon>
        <taxon>Pirellulales</taxon>
        <taxon>Pirellulaceae</taxon>
        <taxon>Rhodopirellula</taxon>
    </lineage>
</organism>
<gene>
    <name evidence="1" type="ORF">RBSH_02769</name>
</gene>
<comment type="caution">
    <text evidence="1">The sequence shown here is derived from an EMBL/GenBank/DDBJ whole genome shotgun (WGS) entry which is preliminary data.</text>
</comment>
<dbReference type="Proteomes" id="UP000007993">
    <property type="component" value="Unassembled WGS sequence"/>
</dbReference>
<proteinExistence type="predicted"/>
<reference evidence="1 2" key="1">
    <citation type="journal article" date="2013" name="Mar. Genomics">
        <title>Expression of sulfatases in Rhodopirellula baltica and the diversity of sulfatases in the genus Rhodopirellula.</title>
        <authorList>
            <person name="Wegner C.E."/>
            <person name="Richter-Heitmann T."/>
            <person name="Klindworth A."/>
            <person name="Klockow C."/>
            <person name="Richter M."/>
            <person name="Achstetter T."/>
            <person name="Glockner F.O."/>
            <person name="Harder J."/>
        </authorList>
    </citation>
    <scope>NUCLEOTIDE SEQUENCE [LARGE SCALE GENOMIC DNA]</scope>
    <source>
        <strain evidence="1 2">SH28</strain>
    </source>
</reference>
<accession>K5DGG6</accession>
<evidence type="ECO:0000313" key="1">
    <source>
        <dbReference type="EMBL" id="EKK01924.1"/>
    </source>
</evidence>
<sequence length="59" mass="6597">MDGAGRKRPQKLASEVFVSHRPFPEALGMDELDRSDDEPELAPQTYIRTARLGPQTTTL</sequence>
<evidence type="ECO:0000313" key="2">
    <source>
        <dbReference type="Proteomes" id="UP000007993"/>
    </source>
</evidence>
<dbReference type="AlphaFoldDB" id="K5DGG6"/>
<dbReference type="EMBL" id="AMCW01000076">
    <property type="protein sequence ID" value="EKK01924.1"/>
    <property type="molecule type" value="Genomic_DNA"/>
</dbReference>
<protein>
    <submittedName>
        <fullName evidence="1">Uncharacterized protein</fullName>
    </submittedName>
</protein>